<gene>
    <name evidence="2" type="ORF">PENANT_c019G11029</name>
</gene>
<reference evidence="3" key="1">
    <citation type="journal article" date="2017" name="Nat. Microbiol.">
        <title>Global analysis of biosynthetic gene clusters reveals vast potential of secondary metabolite production in Penicillium species.</title>
        <authorList>
            <person name="Nielsen J.C."/>
            <person name="Grijseels S."/>
            <person name="Prigent S."/>
            <person name="Ji B."/>
            <person name="Dainat J."/>
            <person name="Nielsen K.F."/>
            <person name="Frisvad J.C."/>
            <person name="Workman M."/>
            <person name="Nielsen J."/>
        </authorList>
    </citation>
    <scope>NUCLEOTIDE SEQUENCE [LARGE SCALE GENOMIC DNA]</scope>
    <source>
        <strain evidence="3">IBT 31811</strain>
    </source>
</reference>
<dbReference type="Proteomes" id="UP000191672">
    <property type="component" value="Unassembled WGS sequence"/>
</dbReference>
<protein>
    <submittedName>
        <fullName evidence="2">Uncharacterized protein</fullName>
    </submittedName>
</protein>
<keyword evidence="3" id="KW-1185">Reference proteome</keyword>
<evidence type="ECO:0000256" key="1">
    <source>
        <dbReference type="SAM" id="MobiDB-lite"/>
    </source>
</evidence>
<dbReference type="EMBL" id="MDYN01000019">
    <property type="protein sequence ID" value="OQD82972.1"/>
    <property type="molecule type" value="Genomic_DNA"/>
</dbReference>
<dbReference type="AlphaFoldDB" id="A0A1V6Q280"/>
<comment type="caution">
    <text evidence="2">The sequence shown here is derived from an EMBL/GenBank/DDBJ whole genome shotgun (WGS) entry which is preliminary data.</text>
</comment>
<sequence length="393" mass="45109">MTFTTLPLEVKLLIIAKFAGDHLTPGRLGSCNKELANLGNQRRRDKLSHSVSSLRQFFAFPGLRNILQDRNLVCKAIRNLLISQTNRVRLQSALQFYWLRLDIVLVILLTSLPFLESLEIGLGHGNYTGFDNDFLVDDLVQDILCKIPSGTVLIDSKPVLQRLTHLKIECRDSSAGDPLPLMSWLQLPSLTHFFGSKWGSHNLEENDIKNLPNRFSPSIIHREFRDYALTAPYLHRLLTDAWDRLEQTLTMMRKKNPKIPLHDRLFKSLDHLSITSLQNQTELRNLIPVLRELLRHRQKSLPDLQELRLEAPTEGDPTVFGMPWLQQEADHALLCPLLNVPQPEGVAGDLGMNGEFKWGHRFWQAPRLHTLQKGISPRHEEDTTMETKDENQD</sequence>
<proteinExistence type="predicted"/>
<evidence type="ECO:0000313" key="3">
    <source>
        <dbReference type="Proteomes" id="UP000191672"/>
    </source>
</evidence>
<feature type="region of interest" description="Disordered" evidence="1">
    <location>
        <begin position="371"/>
        <end position="393"/>
    </location>
</feature>
<name>A0A1V6Q280_9EURO</name>
<organism evidence="2 3">
    <name type="scientific">Penicillium antarcticum</name>
    <dbReference type="NCBI Taxonomy" id="416450"/>
    <lineage>
        <taxon>Eukaryota</taxon>
        <taxon>Fungi</taxon>
        <taxon>Dikarya</taxon>
        <taxon>Ascomycota</taxon>
        <taxon>Pezizomycotina</taxon>
        <taxon>Eurotiomycetes</taxon>
        <taxon>Eurotiomycetidae</taxon>
        <taxon>Eurotiales</taxon>
        <taxon>Aspergillaceae</taxon>
        <taxon>Penicillium</taxon>
    </lineage>
</organism>
<dbReference type="STRING" id="416450.A0A1V6Q280"/>
<feature type="compositionally biased region" description="Basic and acidic residues" evidence="1">
    <location>
        <begin position="377"/>
        <end position="393"/>
    </location>
</feature>
<accession>A0A1V6Q280</accession>
<evidence type="ECO:0000313" key="2">
    <source>
        <dbReference type="EMBL" id="OQD82972.1"/>
    </source>
</evidence>